<evidence type="ECO:0000313" key="3">
    <source>
        <dbReference type="Proteomes" id="UP000006727"/>
    </source>
</evidence>
<accession>A0A2K1IX97</accession>
<dbReference type="EnsemblPlants" id="Pp3c19_5210V3.1">
    <property type="protein sequence ID" value="PAC:32939178.CDS.1"/>
    <property type="gene ID" value="Pp3c19_5210"/>
</dbReference>
<sequence length="55" mass="6430">MGNVSRIWHLMVCAEFHAQRCVNEIPGPCVAYLSWGYGVMEPRAIKFRLYRLVFL</sequence>
<gene>
    <name evidence="1" type="ORF">PHYPA_023719</name>
</gene>
<dbReference type="AlphaFoldDB" id="A0A2K1IX97"/>
<dbReference type="Gramene" id="Pp3c19_5210V3.3">
    <property type="protein sequence ID" value="PAC:32939180.CDS.1"/>
    <property type="gene ID" value="Pp3c19_5210"/>
</dbReference>
<proteinExistence type="predicted"/>
<dbReference type="EMBL" id="ABEU02000019">
    <property type="protein sequence ID" value="PNR33903.1"/>
    <property type="molecule type" value="Genomic_DNA"/>
</dbReference>
<dbReference type="Gramene" id="Pp3c19_5210V3.2">
    <property type="protein sequence ID" value="PAC:32939179.CDS.1"/>
    <property type="gene ID" value="Pp3c19_5210"/>
</dbReference>
<evidence type="ECO:0000313" key="1">
    <source>
        <dbReference type="EMBL" id="PNR33903.1"/>
    </source>
</evidence>
<dbReference type="EnsemblPlants" id="Pp3c19_5210V3.2">
    <property type="protein sequence ID" value="PAC:32939179.CDS.1"/>
    <property type="gene ID" value="Pp3c19_5210"/>
</dbReference>
<keyword evidence="3" id="KW-1185">Reference proteome</keyword>
<dbReference type="EnsemblPlants" id="Pp3c19_5210V3.3">
    <property type="protein sequence ID" value="PAC:32939180.CDS.1"/>
    <property type="gene ID" value="Pp3c19_5210"/>
</dbReference>
<dbReference type="Proteomes" id="UP000006727">
    <property type="component" value="Chromosome 19"/>
</dbReference>
<protein>
    <submittedName>
        <fullName evidence="1 2">Uncharacterized protein</fullName>
    </submittedName>
</protein>
<evidence type="ECO:0000313" key="2">
    <source>
        <dbReference type="EnsemblPlants" id="PAC:32939178.CDS.1"/>
    </source>
</evidence>
<reference evidence="1 3" key="1">
    <citation type="journal article" date="2008" name="Science">
        <title>The Physcomitrella genome reveals evolutionary insights into the conquest of land by plants.</title>
        <authorList>
            <person name="Rensing S."/>
            <person name="Lang D."/>
            <person name="Zimmer A."/>
            <person name="Terry A."/>
            <person name="Salamov A."/>
            <person name="Shapiro H."/>
            <person name="Nishiyama T."/>
            <person name="Perroud P.-F."/>
            <person name="Lindquist E."/>
            <person name="Kamisugi Y."/>
            <person name="Tanahashi T."/>
            <person name="Sakakibara K."/>
            <person name="Fujita T."/>
            <person name="Oishi K."/>
            <person name="Shin-I T."/>
            <person name="Kuroki Y."/>
            <person name="Toyoda A."/>
            <person name="Suzuki Y."/>
            <person name="Hashimoto A."/>
            <person name="Yamaguchi K."/>
            <person name="Sugano A."/>
            <person name="Kohara Y."/>
            <person name="Fujiyama A."/>
            <person name="Anterola A."/>
            <person name="Aoki S."/>
            <person name="Ashton N."/>
            <person name="Barbazuk W.B."/>
            <person name="Barker E."/>
            <person name="Bennetzen J."/>
            <person name="Bezanilla M."/>
            <person name="Blankenship R."/>
            <person name="Cho S.H."/>
            <person name="Dutcher S."/>
            <person name="Estelle M."/>
            <person name="Fawcett J.A."/>
            <person name="Gundlach H."/>
            <person name="Hanada K."/>
            <person name="Heyl A."/>
            <person name="Hicks K.A."/>
            <person name="Hugh J."/>
            <person name="Lohr M."/>
            <person name="Mayer K."/>
            <person name="Melkozernov A."/>
            <person name="Murata T."/>
            <person name="Nelson D."/>
            <person name="Pils B."/>
            <person name="Prigge M."/>
            <person name="Reiss B."/>
            <person name="Renner T."/>
            <person name="Rombauts S."/>
            <person name="Rushton P."/>
            <person name="Sanderfoot A."/>
            <person name="Schween G."/>
            <person name="Shiu S.-H."/>
            <person name="Stueber K."/>
            <person name="Theodoulou F.L."/>
            <person name="Tu H."/>
            <person name="Van de Peer Y."/>
            <person name="Verrier P.J."/>
            <person name="Waters E."/>
            <person name="Wood A."/>
            <person name="Yang L."/>
            <person name="Cove D."/>
            <person name="Cuming A."/>
            <person name="Hasebe M."/>
            <person name="Lucas S."/>
            <person name="Mishler D.B."/>
            <person name="Reski R."/>
            <person name="Grigoriev I."/>
            <person name="Quatrano R.S."/>
            <person name="Boore J.L."/>
        </authorList>
    </citation>
    <scope>NUCLEOTIDE SEQUENCE [LARGE SCALE GENOMIC DNA]</scope>
    <source>
        <strain evidence="2 3">cv. Gransden 2004</strain>
    </source>
</reference>
<dbReference type="InParanoid" id="A0A2K1IX97"/>
<reference evidence="2" key="3">
    <citation type="submission" date="2020-12" db="UniProtKB">
        <authorList>
            <consortium name="EnsemblPlants"/>
        </authorList>
    </citation>
    <scope>IDENTIFICATION</scope>
</reference>
<dbReference type="Gramene" id="Pp3c19_5210V3.1">
    <property type="protein sequence ID" value="PAC:32939178.CDS.1"/>
    <property type="gene ID" value="Pp3c19_5210"/>
</dbReference>
<organism evidence="1">
    <name type="scientific">Physcomitrium patens</name>
    <name type="common">Spreading-leaved earth moss</name>
    <name type="synonym">Physcomitrella patens</name>
    <dbReference type="NCBI Taxonomy" id="3218"/>
    <lineage>
        <taxon>Eukaryota</taxon>
        <taxon>Viridiplantae</taxon>
        <taxon>Streptophyta</taxon>
        <taxon>Embryophyta</taxon>
        <taxon>Bryophyta</taxon>
        <taxon>Bryophytina</taxon>
        <taxon>Bryopsida</taxon>
        <taxon>Funariidae</taxon>
        <taxon>Funariales</taxon>
        <taxon>Funariaceae</taxon>
        <taxon>Physcomitrium</taxon>
    </lineage>
</organism>
<reference evidence="1 3" key="2">
    <citation type="journal article" date="2018" name="Plant J.">
        <title>The Physcomitrella patens chromosome-scale assembly reveals moss genome structure and evolution.</title>
        <authorList>
            <person name="Lang D."/>
            <person name="Ullrich K.K."/>
            <person name="Murat F."/>
            <person name="Fuchs J."/>
            <person name="Jenkins J."/>
            <person name="Haas F.B."/>
            <person name="Piednoel M."/>
            <person name="Gundlach H."/>
            <person name="Van Bel M."/>
            <person name="Meyberg R."/>
            <person name="Vives C."/>
            <person name="Morata J."/>
            <person name="Symeonidi A."/>
            <person name="Hiss M."/>
            <person name="Muchero W."/>
            <person name="Kamisugi Y."/>
            <person name="Saleh O."/>
            <person name="Blanc G."/>
            <person name="Decker E.L."/>
            <person name="van Gessel N."/>
            <person name="Grimwood J."/>
            <person name="Hayes R.D."/>
            <person name="Graham S.W."/>
            <person name="Gunter L.E."/>
            <person name="McDaniel S.F."/>
            <person name="Hoernstein S.N.W."/>
            <person name="Larsson A."/>
            <person name="Li F.W."/>
            <person name="Perroud P.F."/>
            <person name="Phillips J."/>
            <person name="Ranjan P."/>
            <person name="Rokshar D.S."/>
            <person name="Rothfels C.J."/>
            <person name="Schneider L."/>
            <person name="Shu S."/>
            <person name="Stevenson D.W."/>
            <person name="Thummler F."/>
            <person name="Tillich M."/>
            <person name="Villarreal Aguilar J.C."/>
            <person name="Widiez T."/>
            <person name="Wong G.K."/>
            <person name="Wymore A."/>
            <person name="Zhang Y."/>
            <person name="Zimmer A.D."/>
            <person name="Quatrano R.S."/>
            <person name="Mayer K.F.X."/>
            <person name="Goodstein D."/>
            <person name="Casacuberta J.M."/>
            <person name="Vandepoele K."/>
            <person name="Reski R."/>
            <person name="Cuming A.C."/>
            <person name="Tuskan G.A."/>
            <person name="Maumus F."/>
            <person name="Salse J."/>
            <person name="Schmutz J."/>
            <person name="Rensing S.A."/>
        </authorList>
    </citation>
    <scope>NUCLEOTIDE SEQUENCE [LARGE SCALE GENOMIC DNA]</scope>
    <source>
        <strain evidence="2 3">cv. Gransden 2004</strain>
    </source>
</reference>
<name>A0A2K1IX97_PHYPA</name>